<proteinExistence type="predicted"/>
<reference evidence="1" key="1">
    <citation type="journal article" date="2015" name="Nature">
        <title>Complex archaea that bridge the gap between prokaryotes and eukaryotes.</title>
        <authorList>
            <person name="Spang A."/>
            <person name="Saw J.H."/>
            <person name="Jorgensen S.L."/>
            <person name="Zaremba-Niedzwiedzka K."/>
            <person name="Martijn J."/>
            <person name="Lind A.E."/>
            <person name="van Eijk R."/>
            <person name="Schleper C."/>
            <person name="Guy L."/>
            <person name="Ettema T.J."/>
        </authorList>
    </citation>
    <scope>NUCLEOTIDE SEQUENCE</scope>
</reference>
<gene>
    <name evidence="1" type="ORF">LCGC14_2389810</name>
</gene>
<protein>
    <submittedName>
        <fullName evidence="1">Uncharacterized protein</fullName>
    </submittedName>
</protein>
<dbReference type="AlphaFoldDB" id="A0A0F9ET17"/>
<name>A0A0F9ET17_9ZZZZ</name>
<accession>A0A0F9ET17</accession>
<dbReference type="EMBL" id="LAZR01035638">
    <property type="protein sequence ID" value="KKL26983.1"/>
    <property type="molecule type" value="Genomic_DNA"/>
</dbReference>
<sequence>ATQGPEKARRLARTVLSDIDLYDPDKVLESIRNEKFEAVFGEELREGLKHYQSRIPKEVRAQGNFFQESLDAFIAKKKEILGIKD</sequence>
<organism evidence="1">
    <name type="scientific">marine sediment metagenome</name>
    <dbReference type="NCBI Taxonomy" id="412755"/>
    <lineage>
        <taxon>unclassified sequences</taxon>
        <taxon>metagenomes</taxon>
        <taxon>ecological metagenomes</taxon>
    </lineage>
</organism>
<comment type="caution">
    <text evidence="1">The sequence shown here is derived from an EMBL/GenBank/DDBJ whole genome shotgun (WGS) entry which is preliminary data.</text>
</comment>
<evidence type="ECO:0000313" key="1">
    <source>
        <dbReference type="EMBL" id="KKL26983.1"/>
    </source>
</evidence>
<feature type="non-terminal residue" evidence="1">
    <location>
        <position position="1"/>
    </location>
</feature>